<keyword evidence="14" id="KW-1185">Reference proteome</keyword>
<evidence type="ECO:0000256" key="4">
    <source>
        <dbReference type="ARBA" id="ARBA00023024"/>
    </source>
</evidence>
<dbReference type="GO" id="GO:0005576">
    <property type="term" value="C:extracellular region"/>
    <property type="evidence" value="ECO:0007669"/>
    <property type="project" value="TreeGrafter"/>
</dbReference>
<dbReference type="Proteomes" id="UP000053815">
    <property type="component" value="Unassembled WGS sequence"/>
</dbReference>
<evidence type="ECO:0000256" key="1">
    <source>
        <dbReference type="ARBA" id="ARBA00000822"/>
    </source>
</evidence>
<dbReference type="InterPro" id="IPR005089">
    <property type="entry name" value="CBM19"/>
</dbReference>
<evidence type="ECO:0000313" key="13">
    <source>
        <dbReference type="EMBL" id="GAN07844.1"/>
    </source>
</evidence>
<dbReference type="Pfam" id="PF00704">
    <property type="entry name" value="Glyco_hydro_18"/>
    <property type="match status" value="1"/>
</dbReference>
<evidence type="ECO:0000259" key="12">
    <source>
        <dbReference type="PROSITE" id="PS51910"/>
    </source>
</evidence>
<evidence type="ECO:0000256" key="6">
    <source>
        <dbReference type="ARBA" id="ARBA00023295"/>
    </source>
</evidence>
<evidence type="ECO:0000256" key="10">
    <source>
        <dbReference type="SAM" id="MobiDB-lite"/>
    </source>
</evidence>
<evidence type="ECO:0000313" key="14">
    <source>
        <dbReference type="Proteomes" id="UP000053815"/>
    </source>
</evidence>
<evidence type="ECO:0000256" key="3">
    <source>
        <dbReference type="ARBA" id="ARBA00022801"/>
    </source>
</evidence>
<sequence>MLLRSIGITAAALLSSCGVQAAFSSNSPNVMYYWGQNSAGGSSTQGSLASYCNSGQADAVILSFLHIFNVGGLPGINLSSACETKFPGTDLLTCPAIGNDIKTCQSKGVKVILSLGGAAGSYGFTSDAQGQTFAQTIWDMFGGGSSTYRPFGDSVIDGVDLDIEGGPSTGYVAFVNSIRSKFSSGFLVGAAPQCPFPDAILGSVLDGVGLDFVNVQFYNNYCSAVGNSFNYDTWANWAKTTSPNKNVKVYFTIPGAPTAAGSGYAPISTIQTIVPQLASQYPGIFGGVSVWDASQAWNNAQFASQLYSLVKGSGGGGATTTATTTKTTTTTTKTTTTATSPSTSSSSTKTSTSTSSSATATATSTPGTCAAAGQACSTEGKYVCTTGGAYAVCVYGKWSVTSCPNNTQCIPTTDGASIYCGYSSGSTTCSALSARDILHATLNKGGAVPKPYKASQVEAQFVVASASADAFKAVINAHRTNTKPFGQTVTIEFTAPSNVKFSSTDAGSVRQVGNNVRIQAKSDFDKNMAIVVPVQGSVKSGVFVAPNPSSLRIK</sequence>
<dbReference type="InterPro" id="IPR050542">
    <property type="entry name" value="Glycosyl_Hydrlase18_Chitinase"/>
</dbReference>
<dbReference type="GO" id="GO:0008843">
    <property type="term" value="F:endochitinase activity"/>
    <property type="evidence" value="ECO:0007669"/>
    <property type="project" value="UniProtKB-EC"/>
</dbReference>
<dbReference type="STRING" id="91626.A0A0C9MK54"/>
<organism evidence="13">
    <name type="scientific">Mucor ambiguus</name>
    <dbReference type="NCBI Taxonomy" id="91626"/>
    <lineage>
        <taxon>Eukaryota</taxon>
        <taxon>Fungi</taxon>
        <taxon>Fungi incertae sedis</taxon>
        <taxon>Mucoromycota</taxon>
        <taxon>Mucoromycotina</taxon>
        <taxon>Mucoromycetes</taxon>
        <taxon>Mucorales</taxon>
        <taxon>Mucorineae</taxon>
        <taxon>Mucoraceae</taxon>
        <taxon>Mucor</taxon>
    </lineage>
</organism>
<dbReference type="Pfam" id="PF03427">
    <property type="entry name" value="CBM_19"/>
    <property type="match status" value="1"/>
</dbReference>
<evidence type="ECO:0000256" key="9">
    <source>
        <dbReference type="RuleBase" id="RU004453"/>
    </source>
</evidence>
<dbReference type="AlphaFoldDB" id="A0A0C9MK54"/>
<dbReference type="EC" id="3.2.1.14" evidence="2"/>
<dbReference type="SUPFAM" id="SSF51445">
    <property type="entry name" value="(Trans)glycosidases"/>
    <property type="match status" value="1"/>
</dbReference>
<feature type="compositionally biased region" description="Low complexity" evidence="10">
    <location>
        <begin position="319"/>
        <end position="368"/>
    </location>
</feature>
<keyword evidence="7" id="KW-0624">Polysaccharide degradation</keyword>
<keyword evidence="5" id="KW-0119">Carbohydrate metabolism</keyword>
<dbReference type="Gene3D" id="3.20.20.80">
    <property type="entry name" value="Glycosidases"/>
    <property type="match status" value="1"/>
</dbReference>
<dbReference type="EMBL" id="DF836468">
    <property type="protein sequence ID" value="GAN07844.1"/>
    <property type="molecule type" value="Genomic_DNA"/>
</dbReference>
<dbReference type="GO" id="GO:0006032">
    <property type="term" value="P:chitin catabolic process"/>
    <property type="evidence" value="ECO:0007669"/>
    <property type="project" value="UniProtKB-KW"/>
</dbReference>
<evidence type="ECO:0000256" key="7">
    <source>
        <dbReference type="ARBA" id="ARBA00023326"/>
    </source>
</evidence>
<accession>A0A0C9MK54</accession>
<dbReference type="InterPro" id="IPR017853">
    <property type="entry name" value="GH"/>
</dbReference>
<feature type="chain" id="PRO_5002209411" description="chitinase" evidence="11">
    <location>
        <begin position="22"/>
        <end position="554"/>
    </location>
</feature>
<comment type="catalytic activity">
    <reaction evidence="1">
        <text>Random endo-hydrolysis of N-acetyl-beta-D-glucosaminide (1-&gt;4)-beta-linkages in chitin and chitodextrins.</text>
        <dbReference type="EC" id="3.2.1.14"/>
    </reaction>
</comment>
<feature type="signal peptide" evidence="11">
    <location>
        <begin position="1"/>
        <end position="21"/>
    </location>
</feature>
<dbReference type="GO" id="GO:0000272">
    <property type="term" value="P:polysaccharide catabolic process"/>
    <property type="evidence" value="ECO:0007669"/>
    <property type="project" value="UniProtKB-KW"/>
</dbReference>
<proteinExistence type="inferred from homology"/>
<protein>
    <recommendedName>
        <fullName evidence="2">chitinase</fullName>
        <ecNumber evidence="2">3.2.1.14</ecNumber>
    </recommendedName>
</protein>
<dbReference type="GO" id="GO:0008061">
    <property type="term" value="F:chitin binding"/>
    <property type="evidence" value="ECO:0007669"/>
    <property type="project" value="InterPro"/>
</dbReference>
<dbReference type="PANTHER" id="PTHR45708:SF49">
    <property type="entry name" value="ENDOCHITINASE"/>
    <property type="match status" value="1"/>
</dbReference>
<dbReference type="PROSITE" id="PS01095">
    <property type="entry name" value="GH18_1"/>
    <property type="match status" value="1"/>
</dbReference>
<evidence type="ECO:0000256" key="11">
    <source>
        <dbReference type="SAM" id="SignalP"/>
    </source>
</evidence>
<dbReference type="PANTHER" id="PTHR45708">
    <property type="entry name" value="ENDOCHITINASE"/>
    <property type="match status" value="1"/>
</dbReference>
<feature type="domain" description="GH18" evidence="12">
    <location>
        <begin position="28"/>
        <end position="313"/>
    </location>
</feature>
<name>A0A0C9MK54_9FUNG</name>
<keyword evidence="6 8" id="KW-0326">Glycosidase</keyword>
<evidence type="ECO:0000256" key="5">
    <source>
        <dbReference type="ARBA" id="ARBA00023277"/>
    </source>
</evidence>
<dbReference type="InterPro" id="IPR001223">
    <property type="entry name" value="Glyco_hydro18_cat"/>
</dbReference>
<dbReference type="InterPro" id="IPR001579">
    <property type="entry name" value="Glyco_hydro_18_chit_AS"/>
</dbReference>
<evidence type="ECO:0000256" key="8">
    <source>
        <dbReference type="RuleBase" id="RU000489"/>
    </source>
</evidence>
<dbReference type="PROSITE" id="PS51910">
    <property type="entry name" value="GH18_2"/>
    <property type="match status" value="1"/>
</dbReference>
<dbReference type="PROSITE" id="PS51257">
    <property type="entry name" value="PROKAR_LIPOPROTEIN"/>
    <property type="match status" value="1"/>
</dbReference>
<gene>
    <name evidence="13" type="ORF">MAM1_0179c07348</name>
</gene>
<dbReference type="CDD" id="cd02877">
    <property type="entry name" value="GH18_hevamine_XipI_class_III"/>
    <property type="match status" value="1"/>
</dbReference>
<keyword evidence="4" id="KW-0146">Chitin degradation</keyword>
<dbReference type="OrthoDB" id="6020543at2759"/>
<evidence type="ECO:0000256" key="2">
    <source>
        <dbReference type="ARBA" id="ARBA00012729"/>
    </source>
</evidence>
<feature type="region of interest" description="Disordered" evidence="10">
    <location>
        <begin position="316"/>
        <end position="369"/>
    </location>
</feature>
<dbReference type="InterPro" id="IPR045321">
    <property type="entry name" value="Cts1-like"/>
</dbReference>
<comment type="similarity">
    <text evidence="9">Belongs to the glycosyl hydrolase 18 family.</text>
</comment>
<keyword evidence="3 8" id="KW-0378">Hydrolase</keyword>
<keyword evidence="11" id="KW-0732">Signal</keyword>
<reference evidence="13" key="1">
    <citation type="submission" date="2014-09" db="EMBL/GenBank/DDBJ databases">
        <title>Draft genome sequence of an oleaginous Mucoromycotina fungus Mucor ambiguus NBRC6742.</title>
        <authorList>
            <person name="Takeda I."/>
            <person name="Yamane N."/>
            <person name="Morita T."/>
            <person name="Tamano K."/>
            <person name="Machida M."/>
            <person name="Baker S."/>
            <person name="Koike H."/>
        </authorList>
    </citation>
    <scope>NUCLEOTIDE SEQUENCE</scope>
    <source>
        <strain evidence="13">NBRC 6742</strain>
    </source>
</reference>